<keyword evidence="2 4" id="KW-0238">DNA-binding</keyword>
<dbReference type="GO" id="GO:0003677">
    <property type="term" value="F:DNA binding"/>
    <property type="evidence" value="ECO:0007669"/>
    <property type="project" value="UniProtKB-UniRule"/>
</dbReference>
<evidence type="ECO:0000256" key="2">
    <source>
        <dbReference type="ARBA" id="ARBA00023125"/>
    </source>
</evidence>
<comment type="caution">
    <text evidence="6">The sequence shown here is derived from an EMBL/GenBank/DDBJ whole genome shotgun (WGS) entry which is preliminary data.</text>
</comment>
<dbReference type="Pfam" id="PF16925">
    <property type="entry name" value="TetR_C_13"/>
    <property type="match status" value="1"/>
</dbReference>
<evidence type="ECO:0000313" key="7">
    <source>
        <dbReference type="Proteomes" id="UP000094501"/>
    </source>
</evidence>
<sequence>MKRAEKRDHLIDVAATLFNRNGYHAAGIDRLIEEAGIAKTTLYRHFETKDSLILAVLRHIDEGFRDDMRRFVEEHGRTPRDRILATFDYLEEWFESEAFHGCPFISAAAEFGDETSAVFREAAAHKRLVVAYLEELTHTGGFAEPKRLAQEINLLIEGATAVAHVTRSAAPARCARLMAAQILDALPSPAGSCTAD</sequence>
<dbReference type="InterPro" id="IPR011075">
    <property type="entry name" value="TetR_C"/>
</dbReference>
<evidence type="ECO:0000256" key="3">
    <source>
        <dbReference type="ARBA" id="ARBA00023163"/>
    </source>
</evidence>
<reference evidence="6 7" key="1">
    <citation type="journal article" date="2016" name="Environ. Microbiol.">
        <title>New Methyloceanibacter diversity from North Sea sediments includes methanotroph containing solely the soluble methane monooxygenase.</title>
        <authorList>
            <person name="Vekeman B."/>
            <person name="Kerckhof F.M."/>
            <person name="Cremers G."/>
            <person name="de Vos P."/>
            <person name="Vandamme P."/>
            <person name="Boon N."/>
            <person name="Op den Camp H.J."/>
            <person name="Heylen K."/>
        </authorList>
    </citation>
    <scope>NUCLEOTIDE SEQUENCE [LARGE SCALE GENOMIC DNA]</scope>
    <source>
        <strain evidence="6 7">R-67174</strain>
    </source>
</reference>
<dbReference type="PANTHER" id="PTHR47506:SF3">
    <property type="entry name" value="HTH-TYPE TRANSCRIPTIONAL REGULATOR LMRA"/>
    <property type="match status" value="1"/>
</dbReference>
<feature type="DNA-binding region" description="H-T-H motif" evidence="4">
    <location>
        <begin position="27"/>
        <end position="46"/>
    </location>
</feature>
<dbReference type="OrthoDB" id="9787680at2"/>
<dbReference type="InterPro" id="IPR001647">
    <property type="entry name" value="HTH_TetR"/>
</dbReference>
<dbReference type="STRING" id="1774968.AUC68_04635"/>
<evidence type="ECO:0000256" key="1">
    <source>
        <dbReference type="ARBA" id="ARBA00023015"/>
    </source>
</evidence>
<accession>A0A1E3W0E4</accession>
<organism evidence="6 7">
    <name type="scientific">Methyloceanibacter methanicus</name>
    <dbReference type="NCBI Taxonomy" id="1774968"/>
    <lineage>
        <taxon>Bacteria</taxon>
        <taxon>Pseudomonadati</taxon>
        <taxon>Pseudomonadota</taxon>
        <taxon>Alphaproteobacteria</taxon>
        <taxon>Hyphomicrobiales</taxon>
        <taxon>Hyphomicrobiaceae</taxon>
        <taxon>Methyloceanibacter</taxon>
    </lineage>
</organism>
<proteinExistence type="predicted"/>
<gene>
    <name evidence="6" type="ORF">AUC68_04635</name>
</gene>
<evidence type="ECO:0000259" key="5">
    <source>
        <dbReference type="PROSITE" id="PS50977"/>
    </source>
</evidence>
<name>A0A1E3W0E4_9HYPH</name>
<dbReference type="InterPro" id="IPR036271">
    <property type="entry name" value="Tet_transcr_reg_TetR-rel_C_sf"/>
</dbReference>
<dbReference type="EMBL" id="LPWG01000011">
    <property type="protein sequence ID" value="ODR99285.1"/>
    <property type="molecule type" value="Genomic_DNA"/>
</dbReference>
<dbReference type="AlphaFoldDB" id="A0A1E3W0E4"/>
<feature type="domain" description="HTH tetR-type" evidence="5">
    <location>
        <begin position="4"/>
        <end position="64"/>
    </location>
</feature>
<dbReference type="RefSeq" id="WP_069437226.1">
    <property type="nucleotide sequence ID" value="NZ_LPWG01000011.1"/>
</dbReference>
<dbReference type="SUPFAM" id="SSF48498">
    <property type="entry name" value="Tetracyclin repressor-like, C-terminal domain"/>
    <property type="match status" value="1"/>
</dbReference>
<keyword evidence="7" id="KW-1185">Reference proteome</keyword>
<dbReference type="Proteomes" id="UP000094501">
    <property type="component" value="Unassembled WGS sequence"/>
</dbReference>
<dbReference type="Pfam" id="PF00440">
    <property type="entry name" value="TetR_N"/>
    <property type="match status" value="1"/>
</dbReference>
<dbReference type="PROSITE" id="PS50977">
    <property type="entry name" value="HTH_TETR_2"/>
    <property type="match status" value="1"/>
</dbReference>
<evidence type="ECO:0000313" key="6">
    <source>
        <dbReference type="EMBL" id="ODR99285.1"/>
    </source>
</evidence>
<keyword evidence="1" id="KW-0805">Transcription regulation</keyword>
<dbReference type="PRINTS" id="PR00455">
    <property type="entry name" value="HTHTETR"/>
</dbReference>
<keyword evidence="3" id="KW-0804">Transcription</keyword>
<dbReference type="PANTHER" id="PTHR47506">
    <property type="entry name" value="TRANSCRIPTIONAL REGULATORY PROTEIN"/>
    <property type="match status" value="1"/>
</dbReference>
<dbReference type="InterPro" id="IPR009057">
    <property type="entry name" value="Homeodomain-like_sf"/>
</dbReference>
<protein>
    <submittedName>
        <fullName evidence="6">TetR family transcriptional regulator</fullName>
    </submittedName>
</protein>
<dbReference type="Gene3D" id="1.10.357.10">
    <property type="entry name" value="Tetracycline Repressor, domain 2"/>
    <property type="match status" value="1"/>
</dbReference>
<evidence type="ECO:0000256" key="4">
    <source>
        <dbReference type="PROSITE-ProRule" id="PRU00335"/>
    </source>
</evidence>
<dbReference type="SUPFAM" id="SSF46689">
    <property type="entry name" value="Homeodomain-like"/>
    <property type="match status" value="1"/>
</dbReference>